<sequence length="255" mass="29917">NIYTGNSKLSCRFSPTAKLSFGYRRSWERRFEYDHEFKYIPQNAYQRTKNSYQAVTNWNHTLSGRTFYTLALSYFRTGYLLSPGGRTPNQINHYPNTSDDPIDIIIGYPGIDGRDEPHRDVKRYNGVYDPGEIFIDLNKNGYWNEGEPFIDVAKLNYHYDIGEVFRDFNGDAIWTGYEPYYDWGIDGRDSTFDEGEYNGIYDLGEPFTDYNGNGVREEPVGDQFYDYGFDQWAQWHKRYTEVLSIKGDITSQMTK</sequence>
<evidence type="ECO:0000313" key="1">
    <source>
        <dbReference type="EMBL" id="GAH68819.1"/>
    </source>
</evidence>
<comment type="caution">
    <text evidence="1">The sequence shown here is derived from an EMBL/GenBank/DDBJ whole genome shotgun (WGS) entry which is preliminary data.</text>
</comment>
<dbReference type="AlphaFoldDB" id="X1IRT7"/>
<reference evidence="1" key="1">
    <citation type="journal article" date="2014" name="Front. Microbiol.">
        <title>High frequency of phylogenetically diverse reductive dehalogenase-homologous genes in deep subseafloor sedimentary metagenomes.</title>
        <authorList>
            <person name="Kawai M."/>
            <person name="Futagami T."/>
            <person name="Toyoda A."/>
            <person name="Takaki Y."/>
            <person name="Nishi S."/>
            <person name="Hori S."/>
            <person name="Arai W."/>
            <person name="Tsubouchi T."/>
            <person name="Morono Y."/>
            <person name="Uchiyama I."/>
            <person name="Ito T."/>
            <person name="Fujiyama A."/>
            <person name="Inagaki F."/>
            <person name="Takami H."/>
        </authorList>
    </citation>
    <scope>NUCLEOTIDE SEQUENCE</scope>
    <source>
        <strain evidence="1">Expedition CK06-06</strain>
    </source>
</reference>
<feature type="non-terminal residue" evidence="1">
    <location>
        <position position="255"/>
    </location>
</feature>
<organism evidence="1">
    <name type="scientific">marine sediment metagenome</name>
    <dbReference type="NCBI Taxonomy" id="412755"/>
    <lineage>
        <taxon>unclassified sequences</taxon>
        <taxon>metagenomes</taxon>
        <taxon>ecological metagenomes</taxon>
    </lineage>
</organism>
<accession>X1IRT7</accession>
<name>X1IRT7_9ZZZZ</name>
<proteinExistence type="predicted"/>
<protein>
    <recommendedName>
        <fullName evidence="2">TonB-dependent receptor-like beta-barrel domain-containing protein</fullName>
    </recommendedName>
</protein>
<dbReference type="EMBL" id="BARU01034890">
    <property type="protein sequence ID" value="GAH68819.1"/>
    <property type="molecule type" value="Genomic_DNA"/>
</dbReference>
<evidence type="ECO:0008006" key="2">
    <source>
        <dbReference type="Google" id="ProtNLM"/>
    </source>
</evidence>
<gene>
    <name evidence="1" type="ORF">S03H2_54705</name>
</gene>
<feature type="non-terminal residue" evidence="1">
    <location>
        <position position="1"/>
    </location>
</feature>